<dbReference type="OrthoDB" id="9773571at2"/>
<proteinExistence type="predicted"/>
<keyword evidence="1 4" id="KW-0489">Methyltransferase</keyword>
<evidence type="ECO:0000313" key="5">
    <source>
        <dbReference type="Proteomes" id="UP000220527"/>
    </source>
</evidence>
<evidence type="ECO:0000256" key="1">
    <source>
        <dbReference type="ARBA" id="ARBA00022603"/>
    </source>
</evidence>
<dbReference type="EMBL" id="NQWI01000151">
    <property type="protein sequence ID" value="PDW01168.1"/>
    <property type="molecule type" value="Genomic_DNA"/>
</dbReference>
<name>A0A2A6REQ0_9CHLR</name>
<dbReference type="InterPro" id="IPR002941">
    <property type="entry name" value="DNA_methylase_N4/N6"/>
</dbReference>
<feature type="domain" description="DNA methylase N-4/N-6" evidence="3">
    <location>
        <begin position="33"/>
        <end position="158"/>
    </location>
</feature>
<gene>
    <name evidence="4" type="ORF">CJ255_19605</name>
</gene>
<evidence type="ECO:0000259" key="3">
    <source>
        <dbReference type="Pfam" id="PF01555"/>
    </source>
</evidence>
<dbReference type="GO" id="GO:0008170">
    <property type="term" value="F:N-methyltransferase activity"/>
    <property type="evidence" value="ECO:0007669"/>
    <property type="project" value="InterPro"/>
</dbReference>
<accession>A0A2A6REQ0</accession>
<dbReference type="Proteomes" id="UP000220527">
    <property type="component" value="Unassembled WGS sequence"/>
</dbReference>
<keyword evidence="5" id="KW-1185">Reference proteome</keyword>
<evidence type="ECO:0000313" key="4">
    <source>
        <dbReference type="EMBL" id="PDW01168.1"/>
    </source>
</evidence>
<organism evidence="4 5">
    <name type="scientific">Candidatus Viridilinea mediisalina</name>
    <dbReference type="NCBI Taxonomy" id="2024553"/>
    <lineage>
        <taxon>Bacteria</taxon>
        <taxon>Bacillati</taxon>
        <taxon>Chloroflexota</taxon>
        <taxon>Chloroflexia</taxon>
        <taxon>Chloroflexales</taxon>
        <taxon>Chloroflexineae</taxon>
        <taxon>Oscillochloridaceae</taxon>
        <taxon>Candidatus Viridilinea</taxon>
    </lineage>
</organism>
<dbReference type="REBASE" id="279038">
    <property type="entry name" value="M.Cba153FORF19605P"/>
</dbReference>
<evidence type="ECO:0000256" key="2">
    <source>
        <dbReference type="ARBA" id="ARBA00022679"/>
    </source>
</evidence>
<sequence>MHQQSSFPQAPTEPTPPVECLGMTFADDEARRAYFTDKLREKLCDPEFRKIEGFPLGTDEDILALSDPPYYTACPNPFLEEFMRVYGKPYDPSEAYSKEPFAADVSEGKNDPIYNAHSYHTKVPHKAIMRYILHYTQPGDVILDGFCGTGMTGVAAQLCANPDPAFKAKIEQEWQEAGWGMPSWGARRAILGDLSPAATFIAYNYNTPVDSSTFELDARQLFADFEHKYGWMYTTRHSDGRTGKINFTVWSEVFTCPECSSDVVYYDVAVEKETFRVLDTFECTHCHAKLGKKSLNRVHEIFFDQPISDFHKLVRYKPVLINYQVGSVRAEKVPDAQDLEVIQRIQEYQIEGWFPVQEMPDGERKGKDGYHLKGITHLHHFYFRRALIAYAHLWGQVQDKSAFMRFFVQGNCLGFTKMNRYQPIQYGRTGGSQVNRYFSGTLFVGSLISEVSPAYAMTNKMGRLSKIRLPFTKRNAIVTCQSTTRLAQIPDSVCDYVFVDPPFGNSLHYSELNFFWEAWLNILTNRLPEAVMDKGRQRTLMDYQHLMALAFQELYRVLKPSRWITVEFHNSSNGVWNAIQEAIQRAGFVVADVRTLDKQQETYKQSIQKLVKQDLVISAYKPNDGLEQRFKINAGSLDGAWDFVHTHLRQLPVFVEMADQRAEIINERQNYLLFDRMVAFHVQRGVAVPLSASEFYAGLAQRFPERDGMYFLPEQVAEYERKRLNVRAMQQLEIYVMNEASAIQWIKQQLHNKPQTTAELTPLFMRELNAWPKHERLLELRTLLEENFLAYSGSMPVPAQIVAWMRRSSDLRDVIADEVANGRAAEENGTLTTTNARLITVARDRWYVPDPNRALDLEQLRTRSLLKEFATYLEGSRRLKQFRSEAIKAGFKQAWNTKNYETIVQVAERLPESVVQEDPDLLMYYDNASLRVG</sequence>
<dbReference type="SUPFAM" id="SSF53335">
    <property type="entry name" value="S-adenosyl-L-methionine-dependent methyltransferases"/>
    <property type="match status" value="2"/>
</dbReference>
<dbReference type="Pfam" id="PF01555">
    <property type="entry name" value="N6_N4_Mtase"/>
    <property type="match status" value="1"/>
</dbReference>
<keyword evidence="2" id="KW-0808">Transferase</keyword>
<comment type="caution">
    <text evidence="4">The sequence shown here is derived from an EMBL/GenBank/DDBJ whole genome shotgun (WGS) entry which is preliminary data.</text>
</comment>
<reference evidence="5" key="1">
    <citation type="submission" date="2017-08" db="EMBL/GenBank/DDBJ databases">
        <authorList>
            <person name="Grouzdev D.S."/>
            <person name="Gaisin V.A."/>
            <person name="Rysina M.S."/>
            <person name="Gorlenko V.M."/>
        </authorList>
    </citation>
    <scope>NUCLEOTIDE SEQUENCE [LARGE SCALE GENOMIC DNA]</scope>
    <source>
        <strain evidence="5">Kir15-3F</strain>
    </source>
</reference>
<dbReference type="InterPro" id="IPR029063">
    <property type="entry name" value="SAM-dependent_MTases_sf"/>
</dbReference>
<dbReference type="Gene3D" id="3.40.50.150">
    <property type="entry name" value="Vaccinia Virus protein VP39"/>
    <property type="match status" value="2"/>
</dbReference>
<dbReference type="AlphaFoldDB" id="A0A2A6REQ0"/>
<dbReference type="GO" id="GO:0032259">
    <property type="term" value="P:methylation"/>
    <property type="evidence" value="ECO:0007669"/>
    <property type="project" value="UniProtKB-KW"/>
</dbReference>
<dbReference type="GO" id="GO:0003677">
    <property type="term" value="F:DNA binding"/>
    <property type="evidence" value="ECO:0007669"/>
    <property type="project" value="InterPro"/>
</dbReference>
<protein>
    <submittedName>
        <fullName evidence="4">DNA methylase</fullName>
    </submittedName>
</protein>